<proteinExistence type="predicted"/>
<gene>
    <name evidence="1" type="ORF">SDC9_120727</name>
</gene>
<reference evidence="1" key="1">
    <citation type="submission" date="2019-08" db="EMBL/GenBank/DDBJ databases">
        <authorList>
            <person name="Kucharzyk K."/>
            <person name="Murdoch R.W."/>
            <person name="Higgins S."/>
            <person name="Loffler F."/>
        </authorList>
    </citation>
    <scope>NUCLEOTIDE SEQUENCE</scope>
</reference>
<comment type="caution">
    <text evidence="1">The sequence shown here is derived from an EMBL/GenBank/DDBJ whole genome shotgun (WGS) entry which is preliminary data.</text>
</comment>
<protein>
    <submittedName>
        <fullName evidence="1">Uncharacterized protein</fullName>
    </submittedName>
</protein>
<dbReference type="EMBL" id="VSSQ01025541">
    <property type="protein sequence ID" value="MPM73745.1"/>
    <property type="molecule type" value="Genomic_DNA"/>
</dbReference>
<name>A0A645C9Z3_9ZZZZ</name>
<organism evidence="1">
    <name type="scientific">bioreactor metagenome</name>
    <dbReference type="NCBI Taxonomy" id="1076179"/>
    <lineage>
        <taxon>unclassified sequences</taxon>
        <taxon>metagenomes</taxon>
        <taxon>ecological metagenomes</taxon>
    </lineage>
</organism>
<dbReference type="AlphaFoldDB" id="A0A645C9Z3"/>
<sequence length="171" mass="19446">MRISALAGENTDEVYDVYYDNLGKATLLKDGFTTIRQFDYNSSNLLKQEILYSTSNPLVEYTYNNNTISQIVQYNASGEELSQEDLEDYEIKLSYKTVGLLYMDLMYNPYGNYRPLLSLIGIAGTLPTNFAGESGKFSNFQYDVDGYLTDLIMTVDGVPYDISFTYDDESE</sequence>
<accession>A0A645C9Z3</accession>
<evidence type="ECO:0000313" key="1">
    <source>
        <dbReference type="EMBL" id="MPM73745.1"/>
    </source>
</evidence>